<feature type="domain" description="PCI" evidence="8">
    <location>
        <begin position="190"/>
        <end position="368"/>
    </location>
</feature>
<dbReference type="PROSITE" id="PS50250">
    <property type="entry name" value="PCI"/>
    <property type="match status" value="1"/>
</dbReference>
<dbReference type="GO" id="GO:0005829">
    <property type="term" value="C:cytosol"/>
    <property type="evidence" value="ECO:0007669"/>
    <property type="project" value="TreeGrafter"/>
</dbReference>
<dbReference type="PANTHER" id="PTHR10855:SF2">
    <property type="entry name" value="COP9 SIGNALOSOME COMPLEX SUBUNIT 4"/>
    <property type="match status" value="1"/>
</dbReference>
<evidence type="ECO:0000256" key="2">
    <source>
        <dbReference type="ARBA" id="ARBA00004496"/>
    </source>
</evidence>
<dbReference type="PANTHER" id="PTHR10855">
    <property type="entry name" value="26S PROTEASOME NON-ATPASE REGULATORY SUBUNIT 12/COP9 SIGNALOSOME COMPLEX SUBUNIT 4"/>
    <property type="match status" value="1"/>
</dbReference>
<dbReference type="AlphaFoldDB" id="A0A9N8HGN6"/>
<evidence type="ECO:0000313" key="10">
    <source>
        <dbReference type="Proteomes" id="UP001153069"/>
    </source>
</evidence>
<dbReference type="Proteomes" id="UP001153069">
    <property type="component" value="Unassembled WGS sequence"/>
</dbReference>
<dbReference type="InterPro" id="IPR054559">
    <property type="entry name" value="PSMD12-CSN4-like_N"/>
</dbReference>
<sequence length="395" mass="43511">MDALSRTIDAAVQKHDYPALIGVFTDSNGPAKWHNVGQGEQRSVAAHFIQTAVASGTFFPRAFDNADVVQVVIIALGHLPSTVPNAADNKLRHMLFDYKVNTEGDYAGAARILGGTRMEDDPTSVYHTSPAEKCDVYVKIAECFLAEDLIAESDSAVTKAGSVVEGIKNPEEHMALILRYKSTYARVLDANRKFLQAAQRYHDLSLSATDAIDKDDLLTMLGRAATCAILAPSGPQRHRVLGHIYKDKRLSQLDAMDDFATHSKILEKNYMHQILRKEELTKFEQSLQPHQRAIMGDGLTIVERGVVEHNMIAVSMLYRSIYVKELANILGVDPRKAEKLASTMIMDGSLNGSIDQIEGLLEFQIDESPQSYFDGSITNFCIELNAVADAVKAEA</sequence>
<protein>
    <recommendedName>
        <fullName evidence="4">COP9 signalosome complex subunit 4</fullName>
    </recommendedName>
</protein>
<keyword evidence="7" id="KW-0539">Nucleus</keyword>
<evidence type="ECO:0000256" key="4">
    <source>
        <dbReference type="ARBA" id="ARBA00014881"/>
    </source>
</evidence>
<dbReference type="EMBL" id="CAICTM010000586">
    <property type="protein sequence ID" value="CAB9513371.1"/>
    <property type="molecule type" value="Genomic_DNA"/>
</dbReference>
<evidence type="ECO:0000256" key="5">
    <source>
        <dbReference type="ARBA" id="ARBA00022490"/>
    </source>
</evidence>
<reference evidence="9" key="1">
    <citation type="submission" date="2020-06" db="EMBL/GenBank/DDBJ databases">
        <authorList>
            <consortium name="Plant Systems Biology data submission"/>
        </authorList>
    </citation>
    <scope>NUCLEOTIDE SEQUENCE</scope>
    <source>
        <strain evidence="9">D6</strain>
    </source>
</reference>
<gene>
    <name evidence="9" type="ORF">SEMRO_587_G171390.1</name>
</gene>
<dbReference type="Gene3D" id="1.10.10.10">
    <property type="entry name" value="Winged helix-like DNA-binding domain superfamily/Winged helix DNA-binding domain"/>
    <property type="match status" value="1"/>
</dbReference>
<comment type="caution">
    <text evidence="9">The sequence shown here is derived from an EMBL/GenBank/DDBJ whole genome shotgun (WGS) entry which is preliminary data.</text>
</comment>
<dbReference type="InterPro" id="IPR040134">
    <property type="entry name" value="PSMD12/CSN4"/>
</dbReference>
<dbReference type="InterPro" id="IPR036390">
    <property type="entry name" value="WH_DNA-bd_sf"/>
</dbReference>
<accession>A0A9N8HGN6</accession>
<evidence type="ECO:0000256" key="1">
    <source>
        <dbReference type="ARBA" id="ARBA00004123"/>
    </source>
</evidence>
<evidence type="ECO:0000259" key="8">
    <source>
        <dbReference type="PROSITE" id="PS50250"/>
    </source>
</evidence>
<proteinExistence type="inferred from homology"/>
<organism evidence="9 10">
    <name type="scientific">Seminavis robusta</name>
    <dbReference type="NCBI Taxonomy" id="568900"/>
    <lineage>
        <taxon>Eukaryota</taxon>
        <taxon>Sar</taxon>
        <taxon>Stramenopiles</taxon>
        <taxon>Ochrophyta</taxon>
        <taxon>Bacillariophyta</taxon>
        <taxon>Bacillariophyceae</taxon>
        <taxon>Bacillariophycidae</taxon>
        <taxon>Naviculales</taxon>
        <taxon>Naviculaceae</taxon>
        <taxon>Seminavis</taxon>
    </lineage>
</organism>
<comment type="similarity">
    <text evidence="3">Belongs to the CSN4 family.</text>
</comment>
<evidence type="ECO:0000256" key="7">
    <source>
        <dbReference type="ARBA" id="ARBA00023242"/>
    </source>
</evidence>
<dbReference type="Pfam" id="PF01399">
    <property type="entry name" value="PCI"/>
    <property type="match status" value="1"/>
</dbReference>
<dbReference type="InterPro" id="IPR000717">
    <property type="entry name" value="PCI_dom"/>
</dbReference>
<dbReference type="SMART" id="SM00088">
    <property type="entry name" value="PINT"/>
    <property type="match status" value="1"/>
</dbReference>
<name>A0A9N8HGN6_9STRA</name>
<dbReference type="GO" id="GO:0008180">
    <property type="term" value="C:COP9 signalosome"/>
    <property type="evidence" value="ECO:0007669"/>
    <property type="project" value="UniProtKB-KW"/>
</dbReference>
<dbReference type="InterPro" id="IPR036388">
    <property type="entry name" value="WH-like_DNA-bd_sf"/>
</dbReference>
<keyword evidence="6" id="KW-0736">Signalosome</keyword>
<evidence type="ECO:0000313" key="9">
    <source>
        <dbReference type="EMBL" id="CAB9513371.1"/>
    </source>
</evidence>
<evidence type="ECO:0000256" key="3">
    <source>
        <dbReference type="ARBA" id="ARBA00010417"/>
    </source>
</evidence>
<comment type="subcellular location">
    <subcellularLocation>
        <location evidence="2">Cytoplasm</location>
    </subcellularLocation>
    <subcellularLocation>
        <location evidence="1">Nucleus</location>
    </subcellularLocation>
</comment>
<dbReference type="Pfam" id="PF22241">
    <property type="entry name" value="PSMD12-CSN4_N"/>
    <property type="match status" value="1"/>
</dbReference>
<evidence type="ECO:0000256" key="6">
    <source>
        <dbReference type="ARBA" id="ARBA00022790"/>
    </source>
</evidence>
<dbReference type="OrthoDB" id="295656at2759"/>
<keyword evidence="5" id="KW-0963">Cytoplasm</keyword>
<dbReference type="SUPFAM" id="SSF46785">
    <property type="entry name" value="Winged helix' DNA-binding domain"/>
    <property type="match status" value="1"/>
</dbReference>
<keyword evidence="10" id="KW-1185">Reference proteome</keyword>